<protein>
    <submittedName>
        <fullName evidence="1">Uncharacterized protein</fullName>
    </submittedName>
</protein>
<feature type="non-terminal residue" evidence="1">
    <location>
        <position position="106"/>
    </location>
</feature>
<reference evidence="1 2" key="1">
    <citation type="submission" date="2023-05" db="EMBL/GenBank/DDBJ databases">
        <title>B98-5 Cell Line De Novo Hybrid Assembly: An Optical Mapping Approach.</title>
        <authorList>
            <person name="Kananen K."/>
            <person name="Auerbach J.A."/>
            <person name="Kautto E."/>
            <person name="Blachly J.S."/>
        </authorList>
    </citation>
    <scope>NUCLEOTIDE SEQUENCE [LARGE SCALE GENOMIC DNA]</scope>
    <source>
        <strain evidence="1">B95-8</strain>
        <tissue evidence="1">Cell line</tissue>
    </source>
</reference>
<proteinExistence type="predicted"/>
<dbReference type="Proteomes" id="UP001266305">
    <property type="component" value="Unassembled WGS sequence"/>
</dbReference>
<comment type="caution">
    <text evidence="1">The sequence shown here is derived from an EMBL/GenBank/DDBJ whole genome shotgun (WGS) entry which is preliminary data.</text>
</comment>
<evidence type="ECO:0000313" key="2">
    <source>
        <dbReference type="Proteomes" id="UP001266305"/>
    </source>
</evidence>
<organism evidence="1 2">
    <name type="scientific">Saguinus oedipus</name>
    <name type="common">Cotton-top tamarin</name>
    <name type="synonym">Oedipomidas oedipus</name>
    <dbReference type="NCBI Taxonomy" id="9490"/>
    <lineage>
        <taxon>Eukaryota</taxon>
        <taxon>Metazoa</taxon>
        <taxon>Chordata</taxon>
        <taxon>Craniata</taxon>
        <taxon>Vertebrata</taxon>
        <taxon>Euteleostomi</taxon>
        <taxon>Mammalia</taxon>
        <taxon>Eutheria</taxon>
        <taxon>Euarchontoglires</taxon>
        <taxon>Primates</taxon>
        <taxon>Haplorrhini</taxon>
        <taxon>Platyrrhini</taxon>
        <taxon>Cebidae</taxon>
        <taxon>Callitrichinae</taxon>
        <taxon>Saguinus</taxon>
    </lineage>
</organism>
<evidence type="ECO:0000313" key="1">
    <source>
        <dbReference type="EMBL" id="KAK2096994.1"/>
    </source>
</evidence>
<keyword evidence="2" id="KW-1185">Reference proteome</keyword>
<accession>A0ABQ9UIU5</accession>
<name>A0ABQ9UIU5_SAGOE</name>
<dbReference type="EMBL" id="JASSZA010000012">
    <property type="protein sequence ID" value="KAK2096994.1"/>
    <property type="molecule type" value="Genomic_DNA"/>
</dbReference>
<sequence>MFSLSAKTMKLEGERPDKMESGISRALLELEINLDLKAQLRELNIRAAKETEVAEIFTENPNPASMPRLEKSSVGNMLSLSLRDFCLSRLEKAIQKVGKTVPGAVR</sequence>
<gene>
    <name evidence="1" type="ORF">P7K49_026028</name>
</gene>